<dbReference type="RefSeq" id="WP_123869395.1">
    <property type="nucleotide sequence ID" value="NZ_CP033932.1"/>
</dbReference>
<protein>
    <submittedName>
        <fullName evidence="1">Uncharacterized protein</fullName>
    </submittedName>
</protein>
<accession>A0A3G6T511</accession>
<keyword evidence="2" id="KW-1185">Reference proteome</keyword>
<name>A0A3G6T511_9FLAO</name>
<dbReference type="GeneID" id="99064468"/>
<dbReference type="EMBL" id="CP033932">
    <property type="protein sequence ID" value="AZB24288.1"/>
    <property type="molecule type" value="Genomic_DNA"/>
</dbReference>
<organism evidence="1 2">
    <name type="scientific">Chryseobacterium bernardetii</name>
    <dbReference type="NCBI Taxonomy" id="1241978"/>
    <lineage>
        <taxon>Bacteria</taxon>
        <taxon>Pseudomonadati</taxon>
        <taxon>Bacteroidota</taxon>
        <taxon>Flavobacteriia</taxon>
        <taxon>Flavobacteriales</taxon>
        <taxon>Weeksellaceae</taxon>
        <taxon>Chryseobacterium group</taxon>
        <taxon>Chryseobacterium</taxon>
    </lineage>
</organism>
<evidence type="ECO:0000313" key="1">
    <source>
        <dbReference type="EMBL" id="AZB24288.1"/>
    </source>
</evidence>
<evidence type="ECO:0000313" key="2">
    <source>
        <dbReference type="Proteomes" id="UP000271193"/>
    </source>
</evidence>
<sequence length="59" mass="6835">MKKVELRKLIDTSEKRGVVVYKGKDARKKFDESVTQKKLIIFSKLIGDKIGEVKRILET</sequence>
<proteinExistence type="predicted"/>
<gene>
    <name evidence="1" type="ORF">EG339_06530</name>
</gene>
<reference evidence="2" key="1">
    <citation type="submission" date="2018-11" db="EMBL/GenBank/DDBJ databases">
        <title>Proposal to divide the Flavobacteriaceae and reorganize its genera based on Amino Acid Identity values calculated from whole genome sequences.</title>
        <authorList>
            <person name="Nicholson A.C."/>
            <person name="Gulvik C.A."/>
            <person name="Whitney A.M."/>
            <person name="Humrighouse B.W."/>
            <person name="Bell M."/>
            <person name="Holmes B."/>
            <person name="Steigerwalt A.G."/>
            <person name="Villarma A."/>
            <person name="Sheth M."/>
            <person name="Batra D."/>
            <person name="Pryor J."/>
            <person name="Bernardet J.-F."/>
            <person name="Hugo C."/>
            <person name="Kampfer P."/>
            <person name="Newman J."/>
            <person name="McQuiston J.R."/>
        </authorList>
    </citation>
    <scope>NUCLEOTIDE SEQUENCE [LARGE SCALE GENOMIC DNA]</scope>
    <source>
        <strain evidence="2">G0229</strain>
    </source>
</reference>
<dbReference type="Proteomes" id="UP000271193">
    <property type="component" value="Chromosome"/>
</dbReference>
<dbReference type="KEGG" id="cben:EG339_06530"/>
<dbReference type="AlphaFoldDB" id="A0A3G6T511"/>